<dbReference type="Proteomes" id="UP000198304">
    <property type="component" value="Unassembled WGS sequence"/>
</dbReference>
<evidence type="ECO:0000313" key="1">
    <source>
        <dbReference type="EMBL" id="SNS85299.1"/>
    </source>
</evidence>
<keyword evidence="2" id="KW-1185">Reference proteome</keyword>
<organism evidence="1 2">
    <name type="scientific">Anaerovirgula multivorans</name>
    <dbReference type="NCBI Taxonomy" id="312168"/>
    <lineage>
        <taxon>Bacteria</taxon>
        <taxon>Bacillati</taxon>
        <taxon>Bacillota</taxon>
        <taxon>Clostridia</taxon>
        <taxon>Peptostreptococcales</taxon>
        <taxon>Natronincolaceae</taxon>
        <taxon>Anaerovirgula</taxon>
    </lineage>
</organism>
<reference evidence="1 2" key="1">
    <citation type="submission" date="2017-06" db="EMBL/GenBank/DDBJ databases">
        <authorList>
            <person name="Kim H.J."/>
            <person name="Triplett B.A."/>
        </authorList>
    </citation>
    <scope>NUCLEOTIDE SEQUENCE [LARGE SCALE GENOMIC DNA]</scope>
    <source>
        <strain evidence="1 2">SCA</strain>
    </source>
</reference>
<name>A0A239HVG0_9FIRM</name>
<gene>
    <name evidence="1" type="ORF">SAMN05446037_102418</name>
</gene>
<dbReference type="RefSeq" id="WP_089284358.1">
    <property type="nucleotide sequence ID" value="NZ_FZOJ01000024.1"/>
</dbReference>
<dbReference type="EMBL" id="FZOJ01000024">
    <property type="protein sequence ID" value="SNS85299.1"/>
    <property type="molecule type" value="Genomic_DNA"/>
</dbReference>
<sequence>MYYWNKDNFQGLKDIGEKYSNISGYESFAKYCLLKEKGIKKQALKAIEEFILLTKNKSIDEQREIARELVSLSYYNTDIHQLLAHPLHQFLIKVLKDWAETKVTDVVPYRWLGYMCRDLISYEKALEINPTDEISIVELAKAELNYIDFQTHHLCETRFIGEIDDARNCLERVSKLIDKLKPGQLKDNMFEGYNYYKKLIDSWKEYKKKQRELSFPEWCESKEKTFKFWGIVYYNK</sequence>
<protein>
    <recommendedName>
        <fullName evidence="3">Tetratricopeptide repeat-containing protein</fullName>
    </recommendedName>
</protein>
<accession>A0A239HVG0</accession>
<evidence type="ECO:0008006" key="3">
    <source>
        <dbReference type="Google" id="ProtNLM"/>
    </source>
</evidence>
<dbReference type="OrthoDB" id="1899980at2"/>
<evidence type="ECO:0000313" key="2">
    <source>
        <dbReference type="Proteomes" id="UP000198304"/>
    </source>
</evidence>
<dbReference type="AlphaFoldDB" id="A0A239HVG0"/>
<proteinExistence type="predicted"/>